<keyword evidence="4" id="KW-1185">Reference proteome</keyword>
<dbReference type="RefSeq" id="XP_030838182.1">
    <property type="nucleotide sequence ID" value="XM_030982322.1"/>
</dbReference>
<evidence type="ECO:0000256" key="2">
    <source>
        <dbReference type="SAM" id="Phobius"/>
    </source>
</evidence>
<keyword evidence="2" id="KW-0812">Transmembrane</keyword>
<name>A0A7M7NN27_STRPU</name>
<evidence type="ECO:0000313" key="3">
    <source>
        <dbReference type="EnsemblMetazoa" id="XP_030838182"/>
    </source>
</evidence>
<evidence type="ECO:0000256" key="1">
    <source>
        <dbReference type="SAM" id="MobiDB-lite"/>
    </source>
</evidence>
<dbReference type="AlphaFoldDB" id="A0A7M7NN27"/>
<reference evidence="4" key="1">
    <citation type="submission" date="2015-02" db="EMBL/GenBank/DDBJ databases">
        <title>Genome sequencing for Strongylocentrotus purpuratus.</title>
        <authorList>
            <person name="Murali S."/>
            <person name="Liu Y."/>
            <person name="Vee V."/>
            <person name="English A."/>
            <person name="Wang M."/>
            <person name="Skinner E."/>
            <person name="Han Y."/>
            <person name="Muzny D.M."/>
            <person name="Worley K.C."/>
            <person name="Gibbs R.A."/>
        </authorList>
    </citation>
    <scope>NUCLEOTIDE SEQUENCE</scope>
</reference>
<reference evidence="3" key="2">
    <citation type="submission" date="2021-01" db="UniProtKB">
        <authorList>
            <consortium name="EnsemblMetazoa"/>
        </authorList>
    </citation>
    <scope>IDENTIFICATION</scope>
</reference>
<sequence>MVRKLLYCNFFLIFIPFIGISDTTTKATIGPTSQAPTSGISDRTTEATIEPSSQAPLSVLSTLAIIGIYGGSVLLIVLIVLIVLVVVLICGLKKRPPPRKVNPSTDQAEVHENPTYVHA</sequence>
<accession>A0A7M7NN27</accession>
<evidence type="ECO:0000313" key="4">
    <source>
        <dbReference type="Proteomes" id="UP000007110"/>
    </source>
</evidence>
<keyword evidence="2" id="KW-1133">Transmembrane helix</keyword>
<organism evidence="3 4">
    <name type="scientific">Strongylocentrotus purpuratus</name>
    <name type="common">Purple sea urchin</name>
    <dbReference type="NCBI Taxonomy" id="7668"/>
    <lineage>
        <taxon>Eukaryota</taxon>
        <taxon>Metazoa</taxon>
        <taxon>Echinodermata</taxon>
        <taxon>Eleutherozoa</taxon>
        <taxon>Echinozoa</taxon>
        <taxon>Echinoidea</taxon>
        <taxon>Euechinoidea</taxon>
        <taxon>Echinacea</taxon>
        <taxon>Camarodonta</taxon>
        <taxon>Echinidea</taxon>
        <taxon>Strongylocentrotidae</taxon>
        <taxon>Strongylocentrotus</taxon>
    </lineage>
</organism>
<dbReference type="InParanoid" id="A0A7M7NN27"/>
<feature type="region of interest" description="Disordered" evidence="1">
    <location>
        <begin position="94"/>
        <end position="119"/>
    </location>
</feature>
<proteinExistence type="predicted"/>
<keyword evidence="2" id="KW-0472">Membrane</keyword>
<feature type="transmembrane region" description="Helical" evidence="2">
    <location>
        <begin position="5"/>
        <end position="21"/>
    </location>
</feature>
<dbReference type="KEGG" id="spu:105443814"/>
<feature type="transmembrane region" description="Helical" evidence="2">
    <location>
        <begin position="63"/>
        <end position="90"/>
    </location>
</feature>
<dbReference type="EnsemblMetazoa" id="XM_030982322">
    <property type="protein sequence ID" value="XP_030838182"/>
    <property type="gene ID" value="LOC105443814"/>
</dbReference>
<protein>
    <submittedName>
        <fullName evidence="3">Uncharacterized protein</fullName>
    </submittedName>
</protein>
<dbReference type="GeneID" id="105443814"/>
<dbReference type="Proteomes" id="UP000007110">
    <property type="component" value="Unassembled WGS sequence"/>
</dbReference>